<evidence type="ECO:0000256" key="1">
    <source>
        <dbReference type="SAM" id="SignalP"/>
    </source>
</evidence>
<keyword evidence="1" id="KW-0732">Signal</keyword>
<name>A0AAE1FC15_PETCI</name>
<feature type="signal peptide" evidence="1">
    <location>
        <begin position="1"/>
        <end position="21"/>
    </location>
</feature>
<organism evidence="2 3">
    <name type="scientific">Petrolisthes cinctipes</name>
    <name type="common">Flat porcelain crab</name>
    <dbReference type="NCBI Taxonomy" id="88211"/>
    <lineage>
        <taxon>Eukaryota</taxon>
        <taxon>Metazoa</taxon>
        <taxon>Ecdysozoa</taxon>
        <taxon>Arthropoda</taxon>
        <taxon>Crustacea</taxon>
        <taxon>Multicrustacea</taxon>
        <taxon>Malacostraca</taxon>
        <taxon>Eumalacostraca</taxon>
        <taxon>Eucarida</taxon>
        <taxon>Decapoda</taxon>
        <taxon>Pleocyemata</taxon>
        <taxon>Anomura</taxon>
        <taxon>Galatheoidea</taxon>
        <taxon>Porcellanidae</taxon>
        <taxon>Petrolisthes</taxon>
    </lineage>
</organism>
<evidence type="ECO:0000313" key="2">
    <source>
        <dbReference type="EMBL" id="KAK3869988.1"/>
    </source>
</evidence>
<evidence type="ECO:0008006" key="4">
    <source>
        <dbReference type="Google" id="ProtNLM"/>
    </source>
</evidence>
<reference evidence="2" key="1">
    <citation type="submission" date="2023-10" db="EMBL/GenBank/DDBJ databases">
        <title>Genome assemblies of two species of porcelain crab, Petrolisthes cinctipes and Petrolisthes manimaculis (Anomura: Porcellanidae).</title>
        <authorList>
            <person name="Angst P."/>
        </authorList>
    </citation>
    <scope>NUCLEOTIDE SEQUENCE</scope>
    <source>
        <strain evidence="2">PB745_01</strain>
        <tissue evidence="2">Gill</tissue>
    </source>
</reference>
<dbReference type="EMBL" id="JAWQEG010002738">
    <property type="protein sequence ID" value="KAK3869988.1"/>
    <property type="molecule type" value="Genomic_DNA"/>
</dbReference>
<proteinExistence type="predicted"/>
<dbReference type="Proteomes" id="UP001286313">
    <property type="component" value="Unassembled WGS sequence"/>
</dbReference>
<dbReference type="AlphaFoldDB" id="A0AAE1FC15"/>
<keyword evidence="3" id="KW-1185">Reference proteome</keyword>
<gene>
    <name evidence="2" type="ORF">Pcinc_024732</name>
</gene>
<feature type="chain" id="PRO_5042032707" description="Secreted protein" evidence="1">
    <location>
        <begin position="22"/>
        <end position="79"/>
    </location>
</feature>
<evidence type="ECO:0000313" key="3">
    <source>
        <dbReference type="Proteomes" id="UP001286313"/>
    </source>
</evidence>
<sequence length="79" mass="8832">MASHHPRLLYHLVCLVIRVTGDDWCLGDCPATLASCVNATIGQDVFMSVVTQHYSESTLLLHHKMMGAMSRQIRKPPKN</sequence>
<protein>
    <recommendedName>
        <fullName evidence="4">Secreted protein</fullName>
    </recommendedName>
</protein>
<accession>A0AAE1FC15</accession>
<comment type="caution">
    <text evidence="2">The sequence shown here is derived from an EMBL/GenBank/DDBJ whole genome shotgun (WGS) entry which is preliminary data.</text>
</comment>